<evidence type="ECO:0000313" key="2">
    <source>
        <dbReference type="Proteomes" id="UP000799757"/>
    </source>
</evidence>
<gene>
    <name evidence="1" type="ORF">K505DRAFT_340161</name>
</gene>
<keyword evidence="2" id="KW-1185">Reference proteome</keyword>
<name>A0A6A6X301_9PLEO</name>
<sequence length="164" mass="18615">MAPRNALAQDTERSSSLTCLHKDNANHAATCEDATPPIMSLSSELLRHIFSYLQDNFLDRLQHRAHLIGKSRPTTSFATSATLKHLSYSAPTFSARYNHRDLKALALTCRRFTIWAQEMLCYAPSIFAKNDESYEHSQIFRLVRTLQERPDLRSKEGSCASRGI</sequence>
<dbReference type="EMBL" id="MU002057">
    <property type="protein sequence ID" value="KAF2790746.1"/>
    <property type="molecule type" value="Genomic_DNA"/>
</dbReference>
<protein>
    <submittedName>
        <fullName evidence="1">Uncharacterized protein</fullName>
    </submittedName>
</protein>
<proteinExistence type="predicted"/>
<reference evidence="1" key="1">
    <citation type="journal article" date="2020" name="Stud. Mycol.">
        <title>101 Dothideomycetes genomes: a test case for predicting lifestyles and emergence of pathogens.</title>
        <authorList>
            <person name="Haridas S."/>
            <person name="Albert R."/>
            <person name="Binder M."/>
            <person name="Bloem J."/>
            <person name="Labutti K."/>
            <person name="Salamov A."/>
            <person name="Andreopoulos B."/>
            <person name="Baker S."/>
            <person name="Barry K."/>
            <person name="Bills G."/>
            <person name="Bluhm B."/>
            <person name="Cannon C."/>
            <person name="Castanera R."/>
            <person name="Culley D."/>
            <person name="Daum C."/>
            <person name="Ezra D."/>
            <person name="Gonzalez J."/>
            <person name="Henrissat B."/>
            <person name="Kuo A."/>
            <person name="Liang C."/>
            <person name="Lipzen A."/>
            <person name="Lutzoni F."/>
            <person name="Magnuson J."/>
            <person name="Mondo S."/>
            <person name="Nolan M."/>
            <person name="Ohm R."/>
            <person name="Pangilinan J."/>
            <person name="Park H.-J."/>
            <person name="Ramirez L."/>
            <person name="Alfaro M."/>
            <person name="Sun H."/>
            <person name="Tritt A."/>
            <person name="Yoshinaga Y."/>
            <person name="Zwiers L.-H."/>
            <person name="Turgeon B."/>
            <person name="Goodwin S."/>
            <person name="Spatafora J."/>
            <person name="Crous P."/>
            <person name="Grigoriev I."/>
        </authorList>
    </citation>
    <scope>NUCLEOTIDE SEQUENCE</scope>
    <source>
        <strain evidence="1">CBS 109.77</strain>
    </source>
</reference>
<dbReference type="OrthoDB" id="3684683at2759"/>
<evidence type="ECO:0000313" key="1">
    <source>
        <dbReference type="EMBL" id="KAF2790746.1"/>
    </source>
</evidence>
<dbReference type="AlphaFoldDB" id="A0A6A6X301"/>
<accession>A0A6A6X301</accession>
<dbReference type="Proteomes" id="UP000799757">
    <property type="component" value="Unassembled WGS sequence"/>
</dbReference>
<organism evidence="1 2">
    <name type="scientific">Melanomma pulvis-pyrius CBS 109.77</name>
    <dbReference type="NCBI Taxonomy" id="1314802"/>
    <lineage>
        <taxon>Eukaryota</taxon>
        <taxon>Fungi</taxon>
        <taxon>Dikarya</taxon>
        <taxon>Ascomycota</taxon>
        <taxon>Pezizomycotina</taxon>
        <taxon>Dothideomycetes</taxon>
        <taxon>Pleosporomycetidae</taxon>
        <taxon>Pleosporales</taxon>
        <taxon>Melanommataceae</taxon>
        <taxon>Melanomma</taxon>
    </lineage>
</organism>